<dbReference type="Gene3D" id="2.60.120.280">
    <property type="entry name" value="Regulatory protein AraC"/>
    <property type="match status" value="1"/>
</dbReference>
<dbReference type="Pfam" id="PF12833">
    <property type="entry name" value="HTH_18"/>
    <property type="match status" value="1"/>
</dbReference>
<dbReference type="PROSITE" id="PS01124">
    <property type="entry name" value="HTH_ARAC_FAMILY_2"/>
    <property type="match status" value="1"/>
</dbReference>
<dbReference type="PROSITE" id="PS00041">
    <property type="entry name" value="HTH_ARAC_FAMILY_1"/>
    <property type="match status" value="1"/>
</dbReference>
<dbReference type="GO" id="GO:0043565">
    <property type="term" value="F:sequence-specific DNA binding"/>
    <property type="evidence" value="ECO:0007669"/>
    <property type="project" value="InterPro"/>
</dbReference>
<dbReference type="Gene3D" id="1.10.10.60">
    <property type="entry name" value="Homeodomain-like"/>
    <property type="match status" value="2"/>
</dbReference>
<dbReference type="InterPro" id="IPR020449">
    <property type="entry name" value="Tscrpt_reg_AraC-type_HTH"/>
</dbReference>
<dbReference type="PRINTS" id="PR00032">
    <property type="entry name" value="HTHARAC"/>
</dbReference>
<keyword evidence="1" id="KW-0805">Transcription regulation</keyword>
<evidence type="ECO:0000256" key="1">
    <source>
        <dbReference type="ARBA" id="ARBA00023015"/>
    </source>
</evidence>
<dbReference type="InterPro" id="IPR037923">
    <property type="entry name" value="HTH-like"/>
</dbReference>
<dbReference type="InterPro" id="IPR003313">
    <property type="entry name" value="AraC-bd"/>
</dbReference>
<organism evidence="6 7">
    <name type="scientific">Vibrio xiamenensis</name>
    <dbReference type="NCBI Taxonomy" id="861298"/>
    <lineage>
        <taxon>Bacteria</taxon>
        <taxon>Pseudomonadati</taxon>
        <taxon>Pseudomonadota</taxon>
        <taxon>Gammaproteobacteria</taxon>
        <taxon>Vibrionales</taxon>
        <taxon>Vibrionaceae</taxon>
        <taxon>Vibrio</taxon>
    </lineage>
</organism>
<dbReference type="PANTHER" id="PTHR43280">
    <property type="entry name" value="ARAC-FAMILY TRANSCRIPTIONAL REGULATOR"/>
    <property type="match status" value="1"/>
</dbReference>
<sequence>MFKTDKNLCESVIEPKVATRVWHDEVFLAPQCKERFLTRSEIPELFEQQIFMAGLADLNLGYRVERQGPEEHTLLMSIGGRGLLTTANQCLDINPDSITVLPAHQPFRFELHPQSQHWKMAWILLSDSAQWQMIASMGQVVIESDVAESIYAALNLLHGDIHGRQSFRTLMLSEVVKLLSGVDSAAREAPLRVMSVFNLVESQLHHDWTVSEIARRAYLSEEQLNRVSKKLYGKTPREYVIALRMNKASDLLKTKEWSVKMIAARLGYRDANNFTHRFTKYFGVSPRRYRQDWQQAQCSFL</sequence>
<dbReference type="InterPro" id="IPR009057">
    <property type="entry name" value="Homeodomain-like_sf"/>
</dbReference>
<evidence type="ECO:0000256" key="2">
    <source>
        <dbReference type="ARBA" id="ARBA00023125"/>
    </source>
</evidence>
<dbReference type="SMART" id="SM00342">
    <property type="entry name" value="HTH_ARAC"/>
    <property type="match status" value="1"/>
</dbReference>
<name>A0A1G8GYI3_9VIBR</name>
<keyword evidence="7" id="KW-1185">Reference proteome</keyword>
<keyword evidence="2" id="KW-0238">DNA-binding</keyword>
<dbReference type="RefSeq" id="WP_093279243.1">
    <property type="nucleotide sequence ID" value="NZ_FNDD01000042.1"/>
</dbReference>
<keyword evidence="3" id="KW-0010">Activator</keyword>
<gene>
    <name evidence="6" type="ORF">SAMN04488136_14215</name>
</gene>
<protein>
    <submittedName>
        <fullName evidence="6">Transcriptional regulator, AraC family</fullName>
    </submittedName>
</protein>
<evidence type="ECO:0000313" key="7">
    <source>
        <dbReference type="Proteomes" id="UP000198854"/>
    </source>
</evidence>
<accession>A0A1G8GYI3</accession>
<reference evidence="6 7" key="1">
    <citation type="submission" date="2016-10" db="EMBL/GenBank/DDBJ databases">
        <authorList>
            <person name="de Groot N.N."/>
        </authorList>
    </citation>
    <scope>NUCLEOTIDE SEQUENCE [LARGE SCALE GENOMIC DNA]</scope>
    <source>
        <strain evidence="6 7">CGMCC 1.10228</strain>
    </source>
</reference>
<dbReference type="InterPro" id="IPR018060">
    <property type="entry name" value="HTH_AraC"/>
</dbReference>
<evidence type="ECO:0000259" key="5">
    <source>
        <dbReference type="PROSITE" id="PS01124"/>
    </source>
</evidence>
<feature type="domain" description="HTH araC/xylS-type" evidence="5">
    <location>
        <begin position="194"/>
        <end position="292"/>
    </location>
</feature>
<dbReference type="InterPro" id="IPR018062">
    <property type="entry name" value="HTH_AraC-typ_CS"/>
</dbReference>
<dbReference type="SUPFAM" id="SSF51215">
    <property type="entry name" value="Regulatory protein AraC"/>
    <property type="match status" value="1"/>
</dbReference>
<dbReference type="STRING" id="861298.SAMN04488136_14215"/>
<dbReference type="AlphaFoldDB" id="A0A1G8GYI3"/>
<dbReference type="Pfam" id="PF02311">
    <property type="entry name" value="AraC_binding"/>
    <property type="match status" value="1"/>
</dbReference>
<dbReference type="GO" id="GO:0003700">
    <property type="term" value="F:DNA-binding transcription factor activity"/>
    <property type="evidence" value="ECO:0007669"/>
    <property type="project" value="InterPro"/>
</dbReference>
<dbReference type="OrthoDB" id="9803764at2"/>
<dbReference type="PANTHER" id="PTHR43280:SF2">
    <property type="entry name" value="HTH-TYPE TRANSCRIPTIONAL REGULATOR EXSA"/>
    <property type="match status" value="1"/>
</dbReference>
<dbReference type="Proteomes" id="UP000198854">
    <property type="component" value="Unassembled WGS sequence"/>
</dbReference>
<evidence type="ECO:0000256" key="4">
    <source>
        <dbReference type="ARBA" id="ARBA00023163"/>
    </source>
</evidence>
<keyword evidence="4" id="KW-0804">Transcription</keyword>
<proteinExistence type="predicted"/>
<dbReference type="EMBL" id="FNDD01000042">
    <property type="protein sequence ID" value="SDH99290.1"/>
    <property type="molecule type" value="Genomic_DNA"/>
</dbReference>
<evidence type="ECO:0000256" key="3">
    <source>
        <dbReference type="ARBA" id="ARBA00023159"/>
    </source>
</evidence>
<evidence type="ECO:0000313" key="6">
    <source>
        <dbReference type="EMBL" id="SDH99290.1"/>
    </source>
</evidence>
<dbReference type="SUPFAM" id="SSF46689">
    <property type="entry name" value="Homeodomain-like"/>
    <property type="match status" value="2"/>
</dbReference>